<feature type="domain" description="MHD2" evidence="3">
    <location>
        <begin position="848"/>
        <end position="959"/>
    </location>
</feature>
<reference evidence="4 5" key="1">
    <citation type="journal article" date="2018" name="Science">
        <title>The opium poppy genome and morphinan production.</title>
        <authorList>
            <person name="Guo L."/>
            <person name="Winzer T."/>
            <person name="Yang X."/>
            <person name="Li Y."/>
            <person name="Ning Z."/>
            <person name="He Z."/>
            <person name="Teodor R."/>
            <person name="Lu Y."/>
            <person name="Bowser T.A."/>
            <person name="Graham I.A."/>
            <person name="Ye K."/>
        </authorList>
    </citation>
    <scope>NUCLEOTIDE SEQUENCE [LARGE SCALE GENOMIC DNA]</scope>
    <source>
        <strain evidence="5">cv. HN1</strain>
        <tissue evidence="4">Leaves</tissue>
    </source>
</reference>
<evidence type="ECO:0000313" key="4">
    <source>
        <dbReference type="EMBL" id="RZC62412.1"/>
    </source>
</evidence>
<evidence type="ECO:0000256" key="1">
    <source>
        <dbReference type="SAM" id="MobiDB-lite"/>
    </source>
</evidence>
<dbReference type="Pfam" id="PF25761">
    <property type="entry name" value="TPR_PATROL1"/>
    <property type="match status" value="1"/>
</dbReference>
<evidence type="ECO:0008006" key="6">
    <source>
        <dbReference type="Google" id="ProtNLM"/>
    </source>
</evidence>
<dbReference type="PROSITE" id="PS51259">
    <property type="entry name" value="MHD2"/>
    <property type="match status" value="1"/>
</dbReference>
<evidence type="ECO:0000259" key="3">
    <source>
        <dbReference type="PROSITE" id="PS51259"/>
    </source>
</evidence>
<name>A0A4Y7JQV9_PAPSO</name>
<dbReference type="InterPro" id="IPR014772">
    <property type="entry name" value="Munc13_dom-2"/>
</dbReference>
<dbReference type="OMA" id="WMPRSKN"/>
<accession>A0A4Y7JQV9</accession>
<organism evidence="4 5">
    <name type="scientific">Papaver somniferum</name>
    <name type="common">Opium poppy</name>
    <dbReference type="NCBI Taxonomy" id="3469"/>
    <lineage>
        <taxon>Eukaryota</taxon>
        <taxon>Viridiplantae</taxon>
        <taxon>Streptophyta</taxon>
        <taxon>Embryophyta</taxon>
        <taxon>Tracheophyta</taxon>
        <taxon>Spermatophyta</taxon>
        <taxon>Magnoliopsida</taxon>
        <taxon>Ranunculales</taxon>
        <taxon>Papaveraceae</taxon>
        <taxon>Papaveroideae</taxon>
        <taxon>Papaver</taxon>
    </lineage>
</organism>
<dbReference type="OrthoDB" id="2015333at2759"/>
<feature type="region of interest" description="Disordered" evidence="1">
    <location>
        <begin position="84"/>
        <end position="153"/>
    </location>
</feature>
<feature type="domain" description="MHD1" evidence="2">
    <location>
        <begin position="563"/>
        <end position="705"/>
    </location>
</feature>
<dbReference type="PROSITE" id="PS51258">
    <property type="entry name" value="MHD1"/>
    <property type="match status" value="1"/>
</dbReference>
<feature type="compositionally biased region" description="Gly residues" evidence="1">
    <location>
        <begin position="84"/>
        <end position="94"/>
    </location>
</feature>
<dbReference type="InterPro" id="IPR008528">
    <property type="entry name" value="unc-13_homologue"/>
</dbReference>
<dbReference type="InterPro" id="IPR014770">
    <property type="entry name" value="Munc13_1"/>
</dbReference>
<sequence>MGYHSRRESYAGTSSFCSTRSDFDQLLETVDLDWPFGKVDGVDKDDLRETAYEVFFTSCRSSPGFGGRNALSYYPSGHDNSNGDGGSFGGGGNGRNNNGSGLVATSRLKRTLGLKSVKRMSPRRTNSNPSSPRSPRSPNNGNNNNNNHPTFTTLPVRFKRPMTSAEIMRQQMRVSEQSDNRLRKTLMRTLVGQMGRRAETIILPLELLRHLKASEFNNAHEYHLWQKRQLKILEAGLLHYPSIPLDRSNTTAMKLREIIDGCEMKPIDIGKNSEAMPILCNCVVSLAWRSNNGSSSDVCHWADGSPFNIHLYLYLLYAIFDIKDETLVLDEVDELLELMKKTWSTLGISKIMHNICFTWVLFQQYVATSQTEQDLLGASIAMLAEVENDVKRANRDAMYIKTLSSVLGSIYAWAEKRLVDYHGSFQKGISGMMENLLSLALTASKILDDLNVVQERGDAIDESDGKVDFFIRSSLRNAFSKMLETGANSLTNEEQEDDASEALLQLAKETEELAAKEKITFSPTLKRWHPIPTGVASVTLHSCYGAVLRQYLSGVSTLANEVIRVLERAGKLEKILVQMVVEDSVDCEDGGKAVVREMVPYEVDSIILNLLKTWIGERLEKLHEYLERAKETETWNPKSKTEPYTQSAVDIMRLAKEIANDFFEIPIGISEDIIQDLADGLEHHFQDYINFVASCGSKQSYIPSLPPLTRCNRDSRFLKLWRKASPCKMVPEDLHRGGITDGHHPRPSTSRGTQRLYIRLNTLHYLLSELHSLDKILSLSPRHQVPSHRSRAPNCRRNLSFSPSYFDHARSTIQTATQNVSEVAAYRLIFLDSNSVFYDSLYVGDVVNARVRPAVRILKQNLVLLSAMVTDKAQPLAIKEVMKATFEAHLMVLLAGGSSRIFTRSDHEMLEEDFESLKRVFCTCGEGVVAEDVVEREAETVEGVVGLMGQSTEQLVEDFSIVACETSGMGVVGAGQKLPMPPTSGRWNRADPNTILRVLCHRNDGIANRFLKTTFQLAKRC</sequence>
<dbReference type="PANTHER" id="PTHR31280">
    <property type="entry name" value="PROTEIN UNC-13 HOMOLOG"/>
    <property type="match status" value="1"/>
</dbReference>
<proteinExistence type="predicted"/>
<dbReference type="InterPro" id="IPR057984">
    <property type="entry name" value="PATROL1_C"/>
</dbReference>
<keyword evidence="5" id="KW-1185">Reference proteome</keyword>
<evidence type="ECO:0000313" key="5">
    <source>
        <dbReference type="Proteomes" id="UP000316621"/>
    </source>
</evidence>
<feature type="compositionally biased region" description="Basic residues" evidence="1">
    <location>
        <begin position="107"/>
        <end position="122"/>
    </location>
</feature>
<dbReference type="STRING" id="3469.A0A4Y7JQV9"/>
<dbReference type="Proteomes" id="UP000316621">
    <property type="component" value="Chromosome 5"/>
</dbReference>
<evidence type="ECO:0000259" key="2">
    <source>
        <dbReference type="PROSITE" id="PS51258"/>
    </source>
</evidence>
<gene>
    <name evidence="4" type="ORF">C5167_024164</name>
</gene>
<feature type="compositionally biased region" description="Low complexity" evidence="1">
    <location>
        <begin position="123"/>
        <end position="149"/>
    </location>
</feature>
<dbReference type="Gramene" id="RZC62412">
    <property type="protein sequence ID" value="RZC62412"/>
    <property type="gene ID" value="C5167_024164"/>
</dbReference>
<protein>
    <recommendedName>
        <fullName evidence="6">MHD1 domain-containing protein</fullName>
    </recommendedName>
</protein>
<dbReference type="AlphaFoldDB" id="A0A4Y7JQV9"/>
<dbReference type="EMBL" id="CM010719">
    <property type="protein sequence ID" value="RZC62412.1"/>
    <property type="molecule type" value="Genomic_DNA"/>
</dbReference>
<dbReference type="PANTHER" id="PTHR31280:SF1">
    <property type="entry name" value="OS03G0138600 PROTEIN"/>
    <property type="match status" value="1"/>
</dbReference>